<gene>
    <name evidence="1" type="ORF">EK398_18645</name>
</gene>
<dbReference type="Proteomes" id="UP000288388">
    <property type="component" value="Unassembled WGS sequence"/>
</dbReference>
<comment type="caution">
    <text evidence="1">The sequence shown here is derived from an EMBL/GenBank/DDBJ whole genome shotgun (WGS) entry which is preliminary data.</text>
</comment>
<proteinExistence type="predicted"/>
<dbReference type="InterPro" id="IPR006230">
    <property type="entry name" value="MutL"/>
</dbReference>
<evidence type="ECO:0000313" key="2">
    <source>
        <dbReference type="Proteomes" id="UP000288388"/>
    </source>
</evidence>
<accession>A0A2N8PTR8</accession>
<sequence>MKIDILVAEIGSTTTVVNAFQGIHGAQPVFLGQGQAATTVLEGDVRIGLENSIKDLQEQLEVDYLSYDEMFATSSAAGGLKMTVHGLVFDMTARAAKEAALGAGAIVHMVTAGKLRRTDMKKIADASPNIILIAGGVDYGERETALDNAEKIVDLGLSIPVIYAGNVENNEEIKLIFENSQQELYIVENVFPKIDELNVDPTRRVIQNAFEKHIIHAPGMEHIHDLVNETITPTPAAVMNLSQLIYEKIGDVLVVDVGGATTDVYSVTEGTDAISKIQVAPEPVAKRTVEGDLGMFVNMEHVIEIVGEEQLVKEGHHLEKLRQEYHSIPKNKEERAFIERLTEVAVKTAVDRHVGALRYVYGPSGRDTLAQGKDLSNIRYVIGTGGALTRLKNGPDILKNIRKEDSDTKLLPTGIPKVLIDRDYIMSSLGVLACKYPDEALKLLEASLGYPLLNEELISSAAASQ</sequence>
<dbReference type="NCBIfam" id="NF040744">
    <property type="entry name" value="ornith_Or-4"/>
    <property type="match status" value="1"/>
</dbReference>
<organism evidence="1 2">
    <name type="scientific">Enterococcus avium</name>
    <name type="common">Streptococcus avium</name>
    <dbReference type="NCBI Taxonomy" id="33945"/>
    <lineage>
        <taxon>Bacteria</taxon>
        <taxon>Bacillati</taxon>
        <taxon>Bacillota</taxon>
        <taxon>Bacilli</taxon>
        <taxon>Lactobacillales</taxon>
        <taxon>Enterococcaceae</taxon>
        <taxon>Enterococcus</taxon>
    </lineage>
</organism>
<dbReference type="EMBL" id="RYZS01000002">
    <property type="protein sequence ID" value="RVU92537.1"/>
    <property type="molecule type" value="Genomic_DNA"/>
</dbReference>
<dbReference type="NCBIfam" id="TIGR01319">
    <property type="entry name" value="glmL_fam"/>
    <property type="match status" value="1"/>
</dbReference>
<reference evidence="1 2" key="1">
    <citation type="submission" date="2018-12" db="EMBL/GenBank/DDBJ databases">
        <title>A novel vanA-carrying plasmid in a clinical isolate of Enterococcus avium.</title>
        <authorList>
            <person name="Bernasconi O.J."/>
            <person name="Luzzaro F."/>
            <person name="Endimiani A."/>
        </authorList>
    </citation>
    <scope>NUCLEOTIDE SEQUENCE [LARGE SCALE GENOMIC DNA]</scope>
    <source>
        <strain evidence="1 2">LC0559/18</strain>
    </source>
</reference>
<evidence type="ECO:0000313" key="1">
    <source>
        <dbReference type="EMBL" id="RVU92537.1"/>
    </source>
</evidence>
<name>A0A2N8PTR8_ENTAV</name>
<dbReference type="AlphaFoldDB" id="A0A2N8PTR8"/>
<dbReference type="Pfam" id="PF13941">
    <property type="entry name" value="MutL"/>
    <property type="match status" value="1"/>
</dbReference>
<dbReference type="RefSeq" id="WP_049218869.1">
    <property type="nucleotide sequence ID" value="NZ_JBDMGC010000019.1"/>
</dbReference>
<protein>
    <submittedName>
        <fullName evidence="1">DNA mismatch repair protein MutL</fullName>
    </submittedName>
</protein>
<dbReference type="PIRSF" id="PIRSF004729">
    <property type="entry name" value="MutL"/>
    <property type="match status" value="1"/>
</dbReference>